<protein>
    <submittedName>
        <fullName evidence="4">BQ5605_C018g08668 protein</fullName>
    </submittedName>
</protein>
<dbReference type="InterPro" id="IPR051477">
    <property type="entry name" value="Expansin_CellWall"/>
</dbReference>
<feature type="signal peptide" evidence="3">
    <location>
        <begin position="1"/>
        <end position="18"/>
    </location>
</feature>
<dbReference type="PANTHER" id="PTHR31836:SF22">
    <property type="entry name" value="RLPA-LIKE PROTEIN DOUBLE-PSI BETA-BARREL DOMAIN-CONTAINING PROTEIN"/>
    <property type="match status" value="1"/>
</dbReference>
<sequence length="252" mass="27671">MRSISLISLLLAVTSVLALSADSAVESSLFDRSTIEGAQFDRRTGMLTWDDAEAPLAKRYGEISFMASFAVTKRDTSEAGSSLEKRGRRNHHKKSKSKKTKKSSKKSKKKKASTSSSGGDVTMLSFPLHATWYTKKDLLNPSCGRKSHWTPTDRSLVVAPTERWAHRPACGSFLRITAPGSNKSVVVRVWDTCGGCAPNVPHVDLTIGAFTKLWRQDVGLVKGVHVQVLSGPPFNPNKWDSHMVDLYGPKTQ</sequence>
<proteinExistence type="predicted"/>
<evidence type="ECO:0000313" key="4">
    <source>
        <dbReference type="EMBL" id="SGY25805.1"/>
    </source>
</evidence>
<dbReference type="InterPro" id="IPR036908">
    <property type="entry name" value="RlpA-like_sf"/>
</dbReference>
<dbReference type="Gene3D" id="2.40.40.10">
    <property type="entry name" value="RlpA-like domain"/>
    <property type="match status" value="1"/>
</dbReference>
<reference evidence="4 5" key="1">
    <citation type="submission" date="2016-11" db="EMBL/GenBank/DDBJ databases">
        <authorList>
            <person name="Jaros S."/>
            <person name="Januszkiewicz K."/>
            <person name="Wedrychowicz H."/>
        </authorList>
    </citation>
    <scope>NUCLEOTIDE SEQUENCE [LARGE SCALE GENOMIC DNA]</scope>
</reference>
<name>A0A2X0M0L8_9BASI</name>
<accession>A0A2X0M0L8</accession>
<dbReference type="PANTHER" id="PTHR31836">
    <property type="match status" value="1"/>
</dbReference>
<keyword evidence="1 3" id="KW-0732">Signal</keyword>
<dbReference type="AlphaFoldDB" id="A0A2X0M0L8"/>
<dbReference type="CDD" id="cd22191">
    <property type="entry name" value="DPBB_RlpA_EXP_N-like"/>
    <property type="match status" value="1"/>
</dbReference>
<dbReference type="EMBL" id="FQNC01000020">
    <property type="protein sequence ID" value="SGY25805.1"/>
    <property type="molecule type" value="Genomic_DNA"/>
</dbReference>
<feature type="region of interest" description="Disordered" evidence="2">
    <location>
        <begin position="76"/>
        <end position="119"/>
    </location>
</feature>
<dbReference type="STRING" id="796604.A0A2X0M0L8"/>
<dbReference type="Proteomes" id="UP000249464">
    <property type="component" value="Unassembled WGS sequence"/>
</dbReference>
<evidence type="ECO:0000313" key="5">
    <source>
        <dbReference type="Proteomes" id="UP000249464"/>
    </source>
</evidence>
<feature type="compositionally biased region" description="Basic residues" evidence="2">
    <location>
        <begin position="86"/>
        <end position="112"/>
    </location>
</feature>
<dbReference type="SUPFAM" id="SSF50685">
    <property type="entry name" value="Barwin-like endoglucanases"/>
    <property type="match status" value="1"/>
</dbReference>
<evidence type="ECO:0000256" key="3">
    <source>
        <dbReference type="SAM" id="SignalP"/>
    </source>
</evidence>
<feature type="chain" id="PRO_5015985882" evidence="3">
    <location>
        <begin position="19"/>
        <end position="252"/>
    </location>
</feature>
<gene>
    <name evidence="4" type="primary">BQ5605_C018g08668</name>
    <name evidence="4" type="ORF">BQ5605_C018G08668</name>
</gene>
<evidence type="ECO:0000256" key="2">
    <source>
        <dbReference type="SAM" id="MobiDB-lite"/>
    </source>
</evidence>
<organism evidence="4 5">
    <name type="scientific">Microbotryum silenes-dioicae</name>
    <dbReference type="NCBI Taxonomy" id="796604"/>
    <lineage>
        <taxon>Eukaryota</taxon>
        <taxon>Fungi</taxon>
        <taxon>Dikarya</taxon>
        <taxon>Basidiomycota</taxon>
        <taxon>Pucciniomycotina</taxon>
        <taxon>Microbotryomycetes</taxon>
        <taxon>Microbotryales</taxon>
        <taxon>Microbotryaceae</taxon>
        <taxon>Microbotryum</taxon>
    </lineage>
</organism>
<keyword evidence="5" id="KW-1185">Reference proteome</keyword>
<evidence type="ECO:0000256" key="1">
    <source>
        <dbReference type="ARBA" id="ARBA00022729"/>
    </source>
</evidence>